<accession>A0A1B9GXR7</accession>
<dbReference type="OrthoDB" id="10418338at2759"/>
<name>A0A1B9GXR7_9TREE</name>
<protein>
    <submittedName>
        <fullName evidence="2">Uncharacterized protein</fullName>
    </submittedName>
</protein>
<reference evidence="3" key="2">
    <citation type="submission" date="2013-12" db="EMBL/GenBank/DDBJ databases">
        <title>Evolution of pathogenesis and genome organization in the Tremellales.</title>
        <authorList>
            <person name="Cuomo C."/>
            <person name="Litvintseva A."/>
            <person name="Heitman J."/>
            <person name="Chen Y."/>
            <person name="Sun S."/>
            <person name="Springer D."/>
            <person name="Dromer F."/>
            <person name="Young S."/>
            <person name="Zeng Q."/>
            <person name="Chapman S."/>
            <person name="Gujja S."/>
            <person name="Saif S."/>
            <person name="Birren B."/>
        </authorList>
    </citation>
    <scope>NUCLEOTIDE SEQUENCE [LARGE SCALE GENOMIC DNA]</scope>
    <source>
        <strain evidence="3">BCC8398</strain>
    </source>
</reference>
<evidence type="ECO:0000313" key="2">
    <source>
        <dbReference type="EMBL" id="OCF35827.1"/>
    </source>
</evidence>
<keyword evidence="3" id="KW-1185">Reference proteome</keyword>
<dbReference type="Proteomes" id="UP000092666">
    <property type="component" value="Unassembled WGS sequence"/>
</dbReference>
<gene>
    <name evidence="2" type="ORF">I316_02320</name>
</gene>
<feature type="region of interest" description="Disordered" evidence="1">
    <location>
        <begin position="1"/>
        <end position="23"/>
    </location>
</feature>
<organism evidence="2 3">
    <name type="scientific">Kwoniella heveanensis BCC8398</name>
    <dbReference type="NCBI Taxonomy" id="1296120"/>
    <lineage>
        <taxon>Eukaryota</taxon>
        <taxon>Fungi</taxon>
        <taxon>Dikarya</taxon>
        <taxon>Basidiomycota</taxon>
        <taxon>Agaricomycotina</taxon>
        <taxon>Tremellomycetes</taxon>
        <taxon>Tremellales</taxon>
        <taxon>Cryptococcaceae</taxon>
        <taxon>Kwoniella</taxon>
    </lineage>
</organism>
<dbReference type="AlphaFoldDB" id="A0A1B9GXR7"/>
<evidence type="ECO:0000313" key="3">
    <source>
        <dbReference type="Proteomes" id="UP000092666"/>
    </source>
</evidence>
<sequence length="362" mass="41040">MTVQSNNAQAQPPAPIEPAHNDRSKARYLTVQELRESWDPLIGKLDLEDKLVVSQLGEEMLASYLKNESSSTSVAKSGKTTDLQYPPMRIDYLPLTNEQLGFKQSQRAFKLLLFKEILGFAADAYIFEEKLIVGEVGFRKIWDAAQSKFAVKDTAGQDGEGGSARLERESPLKTVDECLQEAEKRKKVANDLFNQGDHPLAIYHYVKAWFEIYPYHLDAFPVGHPSRNGIAAMEVNLFNNMMASLMAMANKPRSDEPREMKGEYYLMAMKCARACMMQTFGFSVKGMKRFMKRFKIIQEGFAEFRPGSELTLLLYGPMMELWKRDMEGKDDDDMMFENDNMGSMGAMSLLGRMGNGAWGMKD</sequence>
<evidence type="ECO:0000256" key="1">
    <source>
        <dbReference type="SAM" id="MobiDB-lite"/>
    </source>
</evidence>
<proteinExistence type="predicted"/>
<reference evidence="2 3" key="1">
    <citation type="submission" date="2013-07" db="EMBL/GenBank/DDBJ databases">
        <title>The Genome Sequence of Cryptococcus heveanensis BCC8398.</title>
        <authorList>
            <consortium name="The Broad Institute Genome Sequencing Platform"/>
            <person name="Cuomo C."/>
            <person name="Litvintseva A."/>
            <person name="Chen Y."/>
            <person name="Heitman J."/>
            <person name="Sun S."/>
            <person name="Springer D."/>
            <person name="Dromer F."/>
            <person name="Young S.K."/>
            <person name="Zeng Q."/>
            <person name="Gargeya S."/>
            <person name="Fitzgerald M."/>
            <person name="Abouelleil A."/>
            <person name="Alvarado L."/>
            <person name="Berlin A.M."/>
            <person name="Chapman S.B."/>
            <person name="Dewar J."/>
            <person name="Goldberg J."/>
            <person name="Griggs A."/>
            <person name="Gujja S."/>
            <person name="Hansen M."/>
            <person name="Howarth C."/>
            <person name="Imamovic A."/>
            <person name="Larimer J."/>
            <person name="McCowan C."/>
            <person name="Murphy C."/>
            <person name="Pearson M."/>
            <person name="Priest M."/>
            <person name="Roberts A."/>
            <person name="Saif S."/>
            <person name="Shea T."/>
            <person name="Sykes S."/>
            <person name="Wortman J."/>
            <person name="Nusbaum C."/>
            <person name="Birren B."/>
        </authorList>
    </citation>
    <scope>NUCLEOTIDE SEQUENCE [LARGE SCALE GENOMIC DNA]</scope>
    <source>
        <strain evidence="2 3">BCC8398</strain>
    </source>
</reference>
<dbReference type="EMBL" id="KI669497">
    <property type="protein sequence ID" value="OCF35827.1"/>
    <property type="molecule type" value="Genomic_DNA"/>
</dbReference>